<dbReference type="EMBL" id="JBEPMB010000008">
    <property type="protein sequence ID" value="MET3615601.1"/>
    <property type="molecule type" value="Genomic_DNA"/>
</dbReference>
<evidence type="ECO:0000256" key="5">
    <source>
        <dbReference type="ARBA" id="ARBA00023014"/>
    </source>
</evidence>
<evidence type="ECO:0000313" key="8">
    <source>
        <dbReference type="EMBL" id="MET3615601.1"/>
    </source>
</evidence>
<dbReference type="PRINTS" id="PR00355">
    <property type="entry name" value="ADRENODOXIN"/>
</dbReference>
<keyword evidence="2" id="KW-0001">2Fe-2S</keyword>
<accession>A0ABV2J4E0</accession>
<gene>
    <name evidence="8" type="ORF">ABID16_003948</name>
</gene>
<dbReference type="SUPFAM" id="SSF54292">
    <property type="entry name" value="2Fe-2S ferredoxin-like"/>
    <property type="match status" value="1"/>
</dbReference>
<evidence type="ECO:0000256" key="1">
    <source>
        <dbReference type="ARBA" id="ARBA00010914"/>
    </source>
</evidence>
<dbReference type="Pfam" id="PF00111">
    <property type="entry name" value="Fer2"/>
    <property type="match status" value="1"/>
</dbReference>
<dbReference type="PANTHER" id="PTHR23426:SF65">
    <property type="entry name" value="FERREDOXIN-2, MITOCHONDRIAL"/>
    <property type="match status" value="1"/>
</dbReference>
<dbReference type="CDD" id="cd00207">
    <property type="entry name" value="fer2"/>
    <property type="match status" value="1"/>
</dbReference>
<evidence type="ECO:0000259" key="7">
    <source>
        <dbReference type="PROSITE" id="PS51085"/>
    </source>
</evidence>
<keyword evidence="9" id="KW-1185">Reference proteome</keyword>
<sequence length="105" mass="11182">MSQVTFIERDGTRRIVEVVNGESLMQAGTRAGVDGIIGECGGSCMCATCHVYLTDEDFARLDPPDAMEQDALEFTASHQRPTSRLGCQVKLSAATDGLTVTVAEA</sequence>
<evidence type="ECO:0000256" key="2">
    <source>
        <dbReference type="ARBA" id="ARBA00022714"/>
    </source>
</evidence>
<dbReference type="Gene3D" id="3.10.20.30">
    <property type="match status" value="1"/>
</dbReference>
<dbReference type="PROSITE" id="PS00814">
    <property type="entry name" value="ADX"/>
    <property type="match status" value="1"/>
</dbReference>
<protein>
    <submittedName>
        <fullName evidence="8">2Fe-2S ferredoxin</fullName>
    </submittedName>
</protein>
<comment type="cofactor">
    <cofactor evidence="6">
        <name>[2Fe-2S] cluster</name>
        <dbReference type="ChEBI" id="CHEBI:190135"/>
    </cofactor>
</comment>
<evidence type="ECO:0000256" key="3">
    <source>
        <dbReference type="ARBA" id="ARBA00022723"/>
    </source>
</evidence>
<keyword evidence="4" id="KW-0408">Iron</keyword>
<dbReference type="InterPro" id="IPR036010">
    <property type="entry name" value="2Fe-2S_ferredoxin-like_sf"/>
</dbReference>
<reference evidence="8 9" key="1">
    <citation type="submission" date="2024-06" db="EMBL/GenBank/DDBJ databases">
        <title>Genomic Encyclopedia of Type Strains, Phase IV (KMG-IV): sequencing the most valuable type-strain genomes for metagenomic binning, comparative biology and taxonomic classification.</title>
        <authorList>
            <person name="Goeker M."/>
        </authorList>
    </citation>
    <scope>NUCLEOTIDE SEQUENCE [LARGE SCALE GENOMIC DNA]</scope>
    <source>
        <strain evidence="8 9">DSM 29780</strain>
    </source>
</reference>
<organism evidence="8 9">
    <name type="scientific">Rhizobium aquaticum</name>
    <dbReference type="NCBI Taxonomy" id="1549636"/>
    <lineage>
        <taxon>Bacteria</taxon>
        <taxon>Pseudomonadati</taxon>
        <taxon>Pseudomonadota</taxon>
        <taxon>Alphaproteobacteria</taxon>
        <taxon>Hyphomicrobiales</taxon>
        <taxon>Rhizobiaceae</taxon>
        <taxon>Rhizobium/Agrobacterium group</taxon>
        <taxon>Rhizobium</taxon>
    </lineage>
</organism>
<dbReference type="InterPro" id="IPR012675">
    <property type="entry name" value="Beta-grasp_dom_sf"/>
</dbReference>
<keyword evidence="3" id="KW-0479">Metal-binding</keyword>
<comment type="similarity">
    <text evidence="1">Belongs to the adrenodoxin/putidaredoxin family.</text>
</comment>
<dbReference type="InterPro" id="IPR018298">
    <property type="entry name" value="Adrenodoxin_Fe-S_BS"/>
</dbReference>
<name>A0ABV2J4E0_9HYPH</name>
<dbReference type="InterPro" id="IPR001041">
    <property type="entry name" value="2Fe-2S_ferredoxin-type"/>
</dbReference>
<dbReference type="RefSeq" id="WP_354558065.1">
    <property type="nucleotide sequence ID" value="NZ_JBEPMB010000008.1"/>
</dbReference>
<dbReference type="Proteomes" id="UP001549047">
    <property type="component" value="Unassembled WGS sequence"/>
</dbReference>
<keyword evidence="5" id="KW-0411">Iron-sulfur</keyword>
<comment type="caution">
    <text evidence="8">The sequence shown here is derived from an EMBL/GenBank/DDBJ whole genome shotgun (WGS) entry which is preliminary data.</text>
</comment>
<feature type="domain" description="2Fe-2S ferredoxin-type" evidence="7">
    <location>
        <begin position="2"/>
        <end position="105"/>
    </location>
</feature>
<dbReference type="InterPro" id="IPR001055">
    <property type="entry name" value="Adrenodoxin-like"/>
</dbReference>
<evidence type="ECO:0000313" key="9">
    <source>
        <dbReference type="Proteomes" id="UP001549047"/>
    </source>
</evidence>
<dbReference type="PROSITE" id="PS51085">
    <property type="entry name" value="2FE2S_FER_2"/>
    <property type="match status" value="1"/>
</dbReference>
<dbReference type="PANTHER" id="PTHR23426">
    <property type="entry name" value="FERREDOXIN/ADRENODOXIN"/>
    <property type="match status" value="1"/>
</dbReference>
<proteinExistence type="inferred from homology"/>
<evidence type="ECO:0000256" key="6">
    <source>
        <dbReference type="ARBA" id="ARBA00034078"/>
    </source>
</evidence>
<evidence type="ECO:0000256" key="4">
    <source>
        <dbReference type="ARBA" id="ARBA00023004"/>
    </source>
</evidence>